<dbReference type="RefSeq" id="WP_138129746.1">
    <property type="nucleotide sequence ID" value="NZ_CAJUDB010000031.1"/>
</dbReference>
<keyword evidence="2" id="KW-0813">Transport</keyword>
<dbReference type="AlphaFoldDB" id="A0A4U8TQS1"/>
<feature type="transmembrane region" description="Helical" evidence="8">
    <location>
        <begin position="65"/>
        <end position="89"/>
    </location>
</feature>
<dbReference type="GeneID" id="82320727"/>
<reference evidence="9 10" key="1">
    <citation type="journal article" date="2014" name="Genome Announc.">
        <title>Draft genome sequences of eight enterohepatic helicobacter species isolated from both laboratory and wild rodents.</title>
        <authorList>
            <person name="Sheh A."/>
            <person name="Shen Z."/>
            <person name="Fox J.G."/>
        </authorList>
    </citation>
    <scope>NUCLEOTIDE SEQUENCE [LARGE SCALE GENOMIC DNA]</scope>
    <source>
        <strain evidence="9 10">MIT 01-6451</strain>
    </source>
</reference>
<evidence type="ECO:0000256" key="3">
    <source>
        <dbReference type="ARBA" id="ARBA00022475"/>
    </source>
</evidence>
<feature type="compositionally biased region" description="Low complexity" evidence="7">
    <location>
        <begin position="11"/>
        <end position="20"/>
    </location>
</feature>
<keyword evidence="6 8" id="KW-0472">Membrane</keyword>
<comment type="caution">
    <text evidence="9">The sequence shown here is derived from an EMBL/GenBank/DDBJ whole genome shotgun (WGS) entry which is preliminary data.</text>
</comment>
<feature type="transmembrane region" description="Helical" evidence="8">
    <location>
        <begin position="412"/>
        <end position="433"/>
    </location>
</feature>
<feature type="region of interest" description="Disordered" evidence="7">
    <location>
        <begin position="1"/>
        <end position="20"/>
    </location>
</feature>
<keyword evidence="5 8" id="KW-1133">Transmembrane helix</keyword>
<dbReference type="InterPro" id="IPR051327">
    <property type="entry name" value="MATE_MepA_subfamily"/>
</dbReference>
<keyword evidence="3" id="KW-1003">Cell membrane</keyword>
<keyword evidence="10" id="KW-1185">Reference proteome</keyword>
<dbReference type="Proteomes" id="UP000029707">
    <property type="component" value="Unassembled WGS sequence"/>
</dbReference>
<organism evidence="9 10">
    <name type="scientific">Helicobacter japonicus</name>
    <dbReference type="NCBI Taxonomy" id="425400"/>
    <lineage>
        <taxon>Bacteria</taxon>
        <taxon>Pseudomonadati</taxon>
        <taxon>Campylobacterota</taxon>
        <taxon>Epsilonproteobacteria</taxon>
        <taxon>Campylobacterales</taxon>
        <taxon>Helicobacteraceae</taxon>
        <taxon>Helicobacter</taxon>
    </lineage>
</organism>
<evidence type="ECO:0000313" key="10">
    <source>
        <dbReference type="Proteomes" id="UP000029707"/>
    </source>
</evidence>
<feature type="transmembrane region" description="Helical" evidence="8">
    <location>
        <begin position="210"/>
        <end position="231"/>
    </location>
</feature>
<evidence type="ECO:0000256" key="2">
    <source>
        <dbReference type="ARBA" id="ARBA00022448"/>
    </source>
</evidence>
<dbReference type="STRING" id="425400.LS65_06855"/>
<feature type="transmembrane region" description="Helical" evidence="8">
    <location>
        <begin position="293"/>
        <end position="311"/>
    </location>
</feature>
<dbReference type="PANTHER" id="PTHR43823:SF3">
    <property type="entry name" value="MULTIDRUG EXPORT PROTEIN MEPA"/>
    <property type="match status" value="1"/>
</dbReference>
<dbReference type="GO" id="GO:0005886">
    <property type="term" value="C:plasma membrane"/>
    <property type="evidence" value="ECO:0007669"/>
    <property type="project" value="UniProtKB-SubCell"/>
</dbReference>
<feature type="transmembrane region" description="Helical" evidence="8">
    <location>
        <begin position="110"/>
        <end position="132"/>
    </location>
</feature>
<feature type="transmembrane region" description="Helical" evidence="8">
    <location>
        <begin position="33"/>
        <end position="53"/>
    </location>
</feature>
<dbReference type="InterPro" id="IPR002528">
    <property type="entry name" value="MATE_fam"/>
</dbReference>
<dbReference type="OrthoDB" id="9808954at2"/>
<dbReference type="GO" id="GO:0042910">
    <property type="term" value="F:xenobiotic transmembrane transporter activity"/>
    <property type="evidence" value="ECO:0007669"/>
    <property type="project" value="InterPro"/>
</dbReference>
<accession>A0A4U8TQS1</accession>
<evidence type="ECO:0000256" key="4">
    <source>
        <dbReference type="ARBA" id="ARBA00022692"/>
    </source>
</evidence>
<proteinExistence type="predicted"/>
<feature type="transmembrane region" description="Helical" evidence="8">
    <location>
        <begin position="439"/>
        <end position="459"/>
    </location>
</feature>
<dbReference type="PIRSF" id="PIRSF006603">
    <property type="entry name" value="DinF"/>
    <property type="match status" value="1"/>
</dbReference>
<dbReference type="Pfam" id="PF01554">
    <property type="entry name" value="MatE"/>
    <property type="match status" value="2"/>
</dbReference>
<evidence type="ECO:0000256" key="7">
    <source>
        <dbReference type="SAM" id="MobiDB-lite"/>
    </source>
</evidence>
<protein>
    <submittedName>
        <fullName evidence="9">MATE family efflux transporter</fullName>
    </submittedName>
</protein>
<evidence type="ECO:0000313" key="9">
    <source>
        <dbReference type="EMBL" id="TLE02907.1"/>
    </source>
</evidence>
<feature type="transmembrane region" description="Helical" evidence="8">
    <location>
        <begin position="186"/>
        <end position="204"/>
    </location>
</feature>
<comment type="subcellular location">
    <subcellularLocation>
        <location evidence="1">Cell membrane</location>
        <topology evidence="1">Multi-pass membrane protein</topology>
    </subcellularLocation>
</comment>
<name>A0A4U8TQS1_9HELI</name>
<dbReference type="PANTHER" id="PTHR43823">
    <property type="entry name" value="SPORULATION PROTEIN YKVU"/>
    <property type="match status" value="1"/>
</dbReference>
<evidence type="ECO:0000256" key="8">
    <source>
        <dbReference type="SAM" id="Phobius"/>
    </source>
</evidence>
<evidence type="ECO:0000256" key="6">
    <source>
        <dbReference type="ARBA" id="ARBA00023136"/>
    </source>
</evidence>
<gene>
    <name evidence="9" type="ORF">LS65_003005</name>
</gene>
<feature type="transmembrane region" description="Helical" evidence="8">
    <location>
        <begin position="384"/>
        <end position="405"/>
    </location>
</feature>
<keyword evidence="4 8" id="KW-0812">Transmembrane</keyword>
<evidence type="ECO:0000256" key="1">
    <source>
        <dbReference type="ARBA" id="ARBA00004651"/>
    </source>
</evidence>
<evidence type="ECO:0000256" key="5">
    <source>
        <dbReference type="ARBA" id="ARBA00022989"/>
    </source>
</evidence>
<dbReference type="GO" id="GO:0015297">
    <property type="term" value="F:antiporter activity"/>
    <property type="evidence" value="ECO:0007669"/>
    <property type="project" value="InterPro"/>
</dbReference>
<dbReference type="InterPro" id="IPR048279">
    <property type="entry name" value="MdtK-like"/>
</dbReference>
<dbReference type="EMBL" id="JRMQ02000002">
    <property type="protein sequence ID" value="TLE02907.1"/>
    <property type="molecule type" value="Genomic_DNA"/>
</dbReference>
<sequence>MSKDSKNINSTNTPQTNPLNTNPLAKHFNIKDLLTFALPSVLVIVSMSIFGIIDGFFVANYVGTAAFAAVNLMIPVLIGFGAVGFMLGAGGSAIVAKTLGEGKAGLANTYFSLIIVYFTLFGVIISALGFLFTPEIAIALGSEGELLESCVVYGRILFAITPSFILQQAFLSFFSVVNKPNLSFQISLIAGLCNVVLDFVLIVVCELGILGAAVATAVAWLIAGMFPLVYFMRKSEVALRLDILQGLKAIKAHSVILFRTCMNGSSEMVSQLSLSLVNILYNYQLMRLVGQDGIAAFGVVMYLNIIFCALFRGYSIASSQTISFQYGAGDKRELASLLQKSLAIMAVCGVGVFVFCQAFAKPLSYIFVSYDESLLELTASACKIYGIAYIFMGLNIWTSAFFTALNNGVVSAIIAFLRTFVFQVLCVLILPLFLGINGIFGAVIVAEFLSFLVILYYLATQRTKYGYV</sequence>
<feature type="transmembrane region" description="Helical" evidence="8">
    <location>
        <begin position="341"/>
        <end position="360"/>
    </location>
</feature>